<evidence type="ECO:0000256" key="5">
    <source>
        <dbReference type="SAM" id="MobiDB-lite"/>
    </source>
</evidence>
<dbReference type="GO" id="GO:0005509">
    <property type="term" value="F:calcium ion binding"/>
    <property type="evidence" value="ECO:0007669"/>
    <property type="project" value="InterPro"/>
</dbReference>
<evidence type="ECO:0000256" key="2">
    <source>
        <dbReference type="ARBA" id="ARBA00022737"/>
    </source>
</evidence>
<feature type="region of interest" description="Disordered" evidence="5">
    <location>
        <begin position="147"/>
        <end position="166"/>
    </location>
</feature>
<feature type="compositionally biased region" description="Acidic residues" evidence="5">
    <location>
        <begin position="156"/>
        <end position="166"/>
    </location>
</feature>
<evidence type="ECO:0000313" key="6">
    <source>
        <dbReference type="EMBL" id="KAH9632890.1"/>
    </source>
</evidence>
<dbReference type="SMART" id="SM00335">
    <property type="entry name" value="ANX"/>
    <property type="match status" value="2"/>
</dbReference>
<evidence type="ECO:0000313" key="7">
    <source>
        <dbReference type="Proteomes" id="UP000814243"/>
    </source>
</evidence>
<dbReference type="Gene3D" id="1.10.220.10">
    <property type="entry name" value="Annexin"/>
    <property type="match status" value="2"/>
</dbReference>
<dbReference type="AlphaFoldDB" id="A0A922M9L4"/>
<comment type="domain">
    <text evidence="4">A pair of annexin repeats may form one binding site for calcium and phospholipid.</text>
</comment>
<dbReference type="GO" id="GO:0005886">
    <property type="term" value="C:plasma membrane"/>
    <property type="evidence" value="ECO:0007669"/>
    <property type="project" value="TreeGrafter"/>
</dbReference>
<proteinExistence type="inferred from homology"/>
<comment type="caution">
    <text evidence="6">The sequence shown here is derived from an EMBL/GenBank/DDBJ whole genome shotgun (WGS) entry which is preliminary data.</text>
</comment>
<protein>
    <recommendedName>
        <fullName evidence="4">Annexin</fullName>
    </recommendedName>
</protein>
<dbReference type="InterPro" id="IPR037104">
    <property type="entry name" value="Annexin_sf"/>
</dbReference>
<keyword evidence="3 4" id="KW-0041">Annexin</keyword>
<dbReference type="PANTHER" id="PTHR10502">
    <property type="entry name" value="ANNEXIN"/>
    <property type="match status" value="1"/>
</dbReference>
<organism evidence="6 7">
    <name type="scientific">Spodoptera exigua</name>
    <name type="common">Beet armyworm</name>
    <name type="synonym">Noctua fulgens</name>
    <dbReference type="NCBI Taxonomy" id="7107"/>
    <lineage>
        <taxon>Eukaryota</taxon>
        <taxon>Metazoa</taxon>
        <taxon>Ecdysozoa</taxon>
        <taxon>Arthropoda</taxon>
        <taxon>Hexapoda</taxon>
        <taxon>Insecta</taxon>
        <taxon>Pterygota</taxon>
        <taxon>Neoptera</taxon>
        <taxon>Endopterygota</taxon>
        <taxon>Lepidoptera</taxon>
        <taxon>Glossata</taxon>
        <taxon>Ditrysia</taxon>
        <taxon>Noctuoidea</taxon>
        <taxon>Noctuidae</taxon>
        <taxon>Amphipyrinae</taxon>
        <taxon>Spodoptera</taxon>
    </lineage>
</organism>
<dbReference type="InterPro" id="IPR018252">
    <property type="entry name" value="Annexin_repeat_CS"/>
</dbReference>
<dbReference type="GO" id="GO:0005634">
    <property type="term" value="C:nucleus"/>
    <property type="evidence" value="ECO:0007669"/>
    <property type="project" value="TreeGrafter"/>
</dbReference>
<dbReference type="Pfam" id="PF00191">
    <property type="entry name" value="Annexin"/>
    <property type="match status" value="2"/>
</dbReference>
<dbReference type="GO" id="GO:0005544">
    <property type="term" value="F:calcium-dependent phospholipid binding"/>
    <property type="evidence" value="ECO:0007669"/>
    <property type="project" value="UniProtKB-KW"/>
</dbReference>
<comment type="similarity">
    <text evidence="1 4">Belongs to the annexin family.</text>
</comment>
<dbReference type="EMBL" id="JACEFF010000678">
    <property type="protein sequence ID" value="KAH9632890.1"/>
    <property type="molecule type" value="Genomic_DNA"/>
</dbReference>
<dbReference type="Proteomes" id="UP000814243">
    <property type="component" value="Unassembled WGS sequence"/>
</dbReference>
<dbReference type="InterPro" id="IPR001464">
    <property type="entry name" value="Annexin"/>
</dbReference>
<dbReference type="GO" id="GO:0012506">
    <property type="term" value="C:vesicle membrane"/>
    <property type="evidence" value="ECO:0007669"/>
    <property type="project" value="TreeGrafter"/>
</dbReference>
<evidence type="ECO:0000256" key="1">
    <source>
        <dbReference type="ARBA" id="ARBA00007831"/>
    </source>
</evidence>
<name>A0A922M9L4_SPOEX</name>
<dbReference type="InterPro" id="IPR018502">
    <property type="entry name" value="Annexin_repeat"/>
</dbReference>
<dbReference type="PROSITE" id="PS51897">
    <property type="entry name" value="ANNEXIN_2"/>
    <property type="match status" value="2"/>
</dbReference>
<dbReference type="GO" id="GO:0001786">
    <property type="term" value="F:phosphatidylserine binding"/>
    <property type="evidence" value="ECO:0007669"/>
    <property type="project" value="TreeGrafter"/>
</dbReference>
<dbReference type="GO" id="GO:0005737">
    <property type="term" value="C:cytoplasm"/>
    <property type="evidence" value="ECO:0007669"/>
    <property type="project" value="TreeGrafter"/>
</dbReference>
<dbReference type="FunFam" id="1.10.220.10:FF:000004">
    <property type="entry name" value="Annexin"/>
    <property type="match status" value="1"/>
</dbReference>
<reference evidence="6" key="1">
    <citation type="journal article" date="2021" name="G3 (Bethesda)">
        <title>Genome and transcriptome analysis of the beet armyworm Spodoptera exigua reveals targets for pest control. .</title>
        <authorList>
            <person name="Simon S."/>
            <person name="Breeschoten T."/>
            <person name="Jansen H.J."/>
            <person name="Dirks R.P."/>
            <person name="Schranz M.E."/>
            <person name="Ros V.I.D."/>
        </authorList>
    </citation>
    <scope>NUCLEOTIDE SEQUENCE</scope>
    <source>
        <strain evidence="6">TB_SE_WUR_2020</strain>
    </source>
</reference>
<gene>
    <name evidence="6" type="ORF">HF086_002712</name>
</gene>
<dbReference type="PANTHER" id="PTHR10502:SF177">
    <property type="entry name" value="ANNEXIN B10"/>
    <property type="match status" value="1"/>
</dbReference>
<sequence length="166" mass="18279">MVYQREPTVVGVPNFNATEDAAALRAAMKGFGTDEQAIIDILTTRSNAQRQAIAKAFTHEYGRDIIEDLKSELGGHFEDVIVALMMPPEEYLCKELHKCMEGMGTDEDTLVEILCTRTKPEIAAIVQAYERSDGDISGPLEKISIFGAFQEHPPDDSEPEGSSESE</sequence>
<evidence type="ECO:0000256" key="4">
    <source>
        <dbReference type="RuleBase" id="RU003540"/>
    </source>
</evidence>
<keyword evidence="4" id="KW-0111">Calcium/phospholipid-binding</keyword>
<dbReference type="SUPFAM" id="SSF47874">
    <property type="entry name" value="Annexin"/>
    <property type="match status" value="1"/>
</dbReference>
<dbReference type="PROSITE" id="PS00223">
    <property type="entry name" value="ANNEXIN_1"/>
    <property type="match status" value="1"/>
</dbReference>
<evidence type="ECO:0000256" key="3">
    <source>
        <dbReference type="ARBA" id="ARBA00023216"/>
    </source>
</evidence>
<accession>A0A922M9L4</accession>
<keyword evidence="4" id="KW-0106">Calcium</keyword>
<keyword evidence="2 4" id="KW-0677">Repeat</keyword>
<dbReference type="PRINTS" id="PR00196">
    <property type="entry name" value="ANNEXIN"/>
</dbReference>